<dbReference type="OrthoDB" id="6407466at2759"/>
<dbReference type="OMA" id="RHYPVEN"/>
<gene>
    <name evidence="1" type="ORF">X975_12238</name>
</gene>
<sequence>MPPTTIFNDQNLWRHFKNKVQSMSWKCNFPTNILLENIEKDAILYTDATIFKHRRQVAQQWIQNETLWVETVLGACKEIADQKVGVYSQQLKNLKMLDALEDFVEHINCFYSVASVMTSKAQPVKALSQFSSELHDIDKIDPVMLVGYSEKFEDNVNTRLWNLCVNRHTSINPHHQMHCMWHDCCNDYNLCSFCEDTKEKALREMVCDKVSRHVQKDLNGTLSREMWNVDMAFFKGLPYNWLNKASIMLEDMM</sequence>
<reference evidence="1 2" key="1">
    <citation type="submission" date="2013-11" db="EMBL/GenBank/DDBJ databases">
        <title>Genome sequencing of Stegodyphus mimosarum.</title>
        <authorList>
            <person name="Bechsgaard J."/>
        </authorList>
    </citation>
    <scope>NUCLEOTIDE SEQUENCE [LARGE SCALE GENOMIC DNA]</scope>
</reference>
<dbReference type="EMBL" id="KK121807">
    <property type="protein sequence ID" value="KFM81275.1"/>
    <property type="molecule type" value="Genomic_DNA"/>
</dbReference>
<protein>
    <submittedName>
        <fullName evidence="1">Uncharacterized protein</fullName>
    </submittedName>
</protein>
<proteinExistence type="predicted"/>
<feature type="non-terminal residue" evidence="1">
    <location>
        <position position="253"/>
    </location>
</feature>
<dbReference type="Proteomes" id="UP000054359">
    <property type="component" value="Unassembled WGS sequence"/>
</dbReference>
<dbReference type="AlphaFoldDB" id="A0A087UV86"/>
<keyword evidence="2" id="KW-1185">Reference proteome</keyword>
<accession>A0A087UV86</accession>
<name>A0A087UV86_STEMI</name>
<evidence type="ECO:0000313" key="2">
    <source>
        <dbReference type="Proteomes" id="UP000054359"/>
    </source>
</evidence>
<evidence type="ECO:0000313" key="1">
    <source>
        <dbReference type="EMBL" id="KFM81275.1"/>
    </source>
</evidence>
<organism evidence="1 2">
    <name type="scientific">Stegodyphus mimosarum</name>
    <name type="common">African social velvet spider</name>
    <dbReference type="NCBI Taxonomy" id="407821"/>
    <lineage>
        <taxon>Eukaryota</taxon>
        <taxon>Metazoa</taxon>
        <taxon>Ecdysozoa</taxon>
        <taxon>Arthropoda</taxon>
        <taxon>Chelicerata</taxon>
        <taxon>Arachnida</taxon>
        <taxon>Araneae</taxon>
        <taxon>Araneomorphae</taxon>
        <taxon>Entelegynae</taxon>
        <taxon>Eresoidea</taxon>
        <taxon>Eresidae</taxon>
        <taxon>Stegodyphus</taxon>
    </lineage>
</organism>